<gene>
    <name evidence="6" type="ORF">MQH31_14395</name>
</gene>
<dbReference type="PANTHER" id="PTHR43401:SF2">
    <property type="entry name" value="L-THREONINE 3-DEHYDROGENASE"/>
    <property type="match status" value="1"/>
</dbReference>
<dbReference type="InterPro" id="IPR011032">
    <property type="entry name" value="GroES-like_sf"/>
</dbReference>
<dbReference type="Gene3D" id="3.90.180.10">
    <property type="entry name" value="Medium-chain alcohol dehydrogenases, catalytic domain"/>
    <property type="match status" value="1"/>
</dbReference>
<keyword evidence="2" id="KW-0479">Metal-binding</keyword>
<protein>
    <submittedName>
        <fullName evidence="6">2,3-butanediol dehydrogenase</fullName>
    </submittedName>
</protein>
<accession>A0AA41QY21</accession>
<dbReference type="EMBL" id="JALGAR010000004">
    <property type="protein sequence ID" value="MCI4658998.1"/>
    <property type="molecule type" value="Genomic_DNA"/>
</dbReference>
<dbReference type="CDD" id="cd08233">
    <property type="entry name" value="butanediol_DH_like"/>
    <property type="match status" value="1"/>
</dbReference>
<dbReference type="SMART" id="SM00829">
    <property type="entry name" value="PKS_ER"/>
    <property type="match status" value="1"/>
</dbReference>
<dbReference type="AlphaFoldDB" id="A0AA41QY21"/>
<dbReference type="PANTHER" id="PTHR43401">
    <property type="entry name" value="L-THREONINE 3-DEHYDROGENASE"/>
    <property type="match status" value="1"/>
</dbReference>
<dbReference type="Gene3D" id="3.40.50.720">
    <property type="entry name" value="NAD(P)-binding Rossmann-like Domain"/>
    <property type="match status" value="1"/>
</dbReference>
<dbReference type="InterPro" id="IPR036291">
    <property type="entry name" value="NAD(P)-bd_dom_sf"/>
</dbReference>
<feature type="domain" description="Enoyl reductase (ER)" evidence="5">
    <location>
        <begin position="8"/>
        <end position="349"/>
    </location>
</feature>
<evidence type="ECO:0000256" key="4">
    <source>
        <dbReference type="ARBA" id="ARBA00023002"/>
    </source>
</evidence>
<dbReference type="RefSeq" id="WP_243012634.1">
    <property type="nucleotide sequence ID" value="NZ_JALGAR010000004.1"/>
</dbReference>
<keyword evidence="7" id="KW-1185">Reference proteome</keyword>
<comment type="caution">
    <text evidence="6">The sequence shown here is derived from an EMBL/GenBank/DDBJ whole genome shotgun (WGS) entry which is preliminary data.</text>
</comment>
<dbReference type="Proteomes" id="UP001165341">
    <property type="component" value="Unassembled WGS sequence"/>
</dbReference>
<name>A0AA41QY21_9MICO</name>
<evidence type="ECO:0000256" key="3">
    <source>
        <dbReference type="ARBA" id="ARBA00022833"/>
    </source>
</evidence>
<evidence type="ECO:0000313" key="6">
    <source>
        <dbReference type="EMBL" id="MCI4658998.1"/>
    </source>
</evidence>
<evidence type="ECO:0000259" key="5">
    <source>
        <dbReference type="SMART" id="SM00829"/>
    </source>
</evidence>
<evidence type="ECO:0000313" key="7">
    <source>
        <dbReference type="Proteomes" id="UP001165341"/>
    </source>
</evidence>
<dbReference type="GO" id="GO:0046872">
    <property type="term" value="F:metal ion binding"/>
    <property type="evidence" value="ECO:0007669"/>
    <property type="project" value="UniProtKB-KW"/>
</dbReference>
<dbReference type="InterPro" id="IPR020843">
    <property type="entry name" value="ER"/>
</dbReference>
<keyword evidence="4" id="KW-0560">Oxidoreductase</keyword>
<dbReference type="PRINTS" id="PR00368">
    <property type="entry name" value="FADPNR"/>
</dbReference>
<evidence type="ECO:0000256" key="2">
    <source>
        <dbReference type="ARBA" id="ARBA00022723"/>
    </source>
</evidence>
<dbReference type="InterPro" id="IPR050129">
    <property type="entry name" value="Zn_alcohol_dh"/>
</dbReference>
<dbReference type="GO" id="GO:0016491">
    <property type="term" value="F:oxidoreductase activity"/>
    <property type="evidence" value="ECO:0007669"/>
    <property type="project" value="UniProtKB-KW"/>
</dbReference>
<sequence length="354" mass="36887">MRAAVFHGAGDIRVEEITAPAAPRAGEVLVRPLWCGICGTDLHEYAQGPIVIPREPHPLTGACGSQILGHEFSAEVVEVGDGVTAVRPGERVSVMPLLSCGHCYFCRRGLNHLCRTMAAVGLSYQWGGIADLAIVPAVNLTVLPDGVSDLQGAVVEPGAVAAYGVDTAGVRPGDNVLITGAGPIGALASLYAASLGANVFVSEVNPVRAALVRSFDVGVVLDPTAVDVPGWLRDRTDGIGVDAVIECSGNERALQAAIASVRSAGRISQTGLHTQAAAIDPMVISEHDITISGTWCFPVTDWPRIIDLIDRGRYPVEKVVTAQIALEDVVAQGFDTLLSPTGDQVKVLVRAGGE</sequence>
<dbReference type="InterPro" id="IPR013149">
    <property type="entry name" value="ADH-like_C"/>
</dbReference>
<comment type="cofactor">
    <cofactor evidence="1">
        <name>Zn(2+)</name>
        <dbReference type="ChEBI" id="CHEBI:29105"/>
    </cofactor>
</comment>
<keyword evidence="3" id="KW-0862">Zinc</keyword>
<evidence type="ECO:0000256" key="1">
    <source>
        <dbReference type="ARBA" id="ARBA00001947"/>
    </source>
</evidence>
<dbReference type="Pfam" id="PF00107">
    <property type="entry name" value="ADH_zinc_N"/>
    <property type="match status" value="1"/>
</dbReference>
<dbReference type="Pfam" id="PF08240">
    <property type="entry name" value="ADH_N"/>
    <property type="match status" value="1"/>
</dbReference>
<dbReference type="InterPro" id="IPR013154">
    <property type="entry name" value="ADH-like_N"/>
</dbReference>
<dbReference type="SUPFAM" id="SSF50129">
    <property type="entry name" value="GroES-like"/>
    <property type="match status" value="1"/>
</dbReference>
<organism evidence="6 7">
    <name type="scientific">Cryobacterium zhongshanensis</name>
    <dbReference type="NCBI Taxonomy" id="2928153"/>
    <lineage>
        <taxon>Bacteria</taxon>
        <taxon>Bacillati</taxon>
        <taxon>Actinomycetota</taxon>
        <taxon>Actinomycetes</taxon>
        <taxon>Micrococcales</taxon>
        <taxon>Microbacteriaceae</taxon>
        <taxon>Cryobacterium</taxon>
    </lineage>
</organism>
<proteinExistence type="predicted"/>
<dbReference type="SUPFAM" id="SSF51735">
    <property type="entry name" value="NAD(P)-binding Rossmann-fold domains"/>
    <property type="match status" value="1"/>
</dbReference>
<reference evidence="6" key="1">
    <citation type="submission" date="2022-03" db="EMBL/GenBank/DDBJ databases">
        <title>Cryobacterium sp. nov. strain ZS14-85, isolated from Antarctic soil.</title>
        <authorList>
            <person name="Li J."/>
            <person name="Niu G."/>
        </authorList>
    </citation>
    <scope>NUCLEOTIDE SEQUENCE</scope>
    <source>
        <strain evidence="6">ZS14-85</strain>
    </source>
</reference>